<protein>
    <recommendedName>
        <fullName evidence="3">Tail terminator</fullName>
    </recommendedName>
</protein>
<accession>A0A1A3GZU6</accession>
<name>A0A1A3GZU6_MYCMU</name>
<dbReference type="EMBL" id="LZLC01000134">
    <property type="protein sequence ID" value="OBJ41325.1"/>
    <property type="molecule type" value="Genomic_DNA"/>
</dbReference>
<sequence length="137" mass="15339">MARLPRIAKIVLPLLREGMGPGVTVTTWGPNIDYRQFPMLNVRRVGGTELTGHEDLFAKPVIELTAYGTEGLPETEDLYADAVYVLRQAVRKRTQTEFGYLGSLKETMGATQFSSPFQDSWRIQGLIQLGQRPPRST</sequence>
<evidence type="ECO:0008006" key="3">
    <source>
        <dbReference type="Google" id="ProtNLM"/>
    </source>
</evidence>
<dbReference type="Proteomes" id="UP000093898">
    <property type="component" value="Unassembled WGS sequence"/>
</dbReference>
<comment type="caution">
    <text evidence="1">The sequence shown here is derived from an EMBL/GenBank/DDBJ whole genome shotgun (WGS) entry which is preliminary data.</text>
</comment>
<evidence type="ECO:0000313" key="1">
    <source>
        <dbReference type="EMBL" id="OBJ41325.1"/>
    </source>
</evidence>
<dbReference type="OrthoDB" id="3687137at2"/>
<organism evidence="1 2">
    <name type="scientific">Mycolicibacterium mucogenicum</name>
    <name type="common">Mycobacterium mucogenicum</name>
    <dbReference type="NCBI Taxonomy" id="56689"/>
    <lineage>
        <taxon>Bacteria</taxon>
        <taxon>Bacillati</taxon>
        <taxon>Actinomycetota</taxon>
        <taxon>Actinomycetes</taxon>
        <taxon>Mycobacteriales</taxon>
        <taxon>Mycobacteriaceae</taxon>
        <taxon>Mycolicibacterium</taxon>
    </lineage>
</organism>
<proteinExistence type="predicted"/>
<evidence type="ECO:0000313" key="2">
    <source>
        <dbReference type="Proteomes" id="UP000093898"/>
    </source>
</evidence>
<dbReference type="RefSeq" id="WP_064981586.1">
    <property type="nucleotide sequence ID" value="NZ_LZLC01000134.1"/>
</dbReference>
<gene>
    <name evidence="1" type="ORF">A5630_23075</name>
</gene>
<reference evidence="1 2" key="1">
    <citation type="submission" date="2016-06" db="EMBL/GenBank/DDBJ databases">
        <authorList>
            <person name="Kjaerup R.B."/>
            <person name="Dalgaard T.S."/>
            <person name="Juul-Madsen H.R."/>
        </authorList>
    </citation>
    <scope>NUCLEOTIDE SEQUENCE [LARGE SCALE GENOMIC DNA]</scope>
    <source>
        <strain evidence="1 2">1127319.6</strain>
    </source>
</reference>
<dbReference type="AlphaFoldDB" id="A0A1A3GZU6"/>